<evidence type="ECO:0000313" key="8">
    <source>
        <dbReference type="EMBL" id="MCE7509351.1"/>
    </source>
</evidence>
<dbReference type="CDD" id="cd24032">
    <property type="entry name" value="ASKHA_NBD_TsaB"/>
    <property type="match status" value="1"/>
</dbReference>
<comment type="caution">
    <text evidence="8">The sequence shown here is derived from an EMBL/GenBank/DDBJ whole genome shotgun (WGS) entry which is preliminary data.</text>
</comment>
<proteinExistence type="inferred from homology"/>
<protein>
    <recommendedName>
        <fullName evidence="3">tRNA threonylcarbamoyladenosine biosynthesis protein TsaB</fullName>
    </recommendedName>
    <alternativeName>
        <fullName evidence="6">t(6)A37 threonylcarbamoyladenosine biosynthesis protein TsaB</fullName>
    </alternativeName>
</protein>
<dbReference type="InterPro" id="IPR000905">
    <property type="entry name" value="Gcp-like_dom"/>
</dbReference>
<dbReference type="NCBIfam" id="TIGR03725">
    <property type="entry name" value="T6A_YeaZ"/>
    <property type="match status" value="1"/>
</dbReference>
<dbReference type="SUPFAM" id="SSF53067">
    <property type="entry name" value="Actin-like ATPase domain"/>
    <property type="match status" value="2"/>
</dbReference>
<evidence type="ECO:0000256" key="1">
    <source>
        <dbReference type="ARBA" id="ARBA00004496"/>
    </source>
</evidence>
<keyword evidence="4" id="KW-0963">Cytoplasm</keyword>
<keyword evidence="8" id="KW-0808">Transferase</keyword>
<keyword evidence="5" id="KW-0819">tRNA processing</keyword>
<organism evidence="8 9">
    <name type="scientific">Alloalcanivorax xenomutans</name>
    <dbReference type="NCBI Taxonomy" id="1094342"/>
    <lineage>
        <taxon>Bacteria</taxon>
        <taxon>Pseudomonadati</taxon>
        <taxon>Pseudomonadota</taxon>
        <taxon>Gammaproteobacteria</taxon>
        <taxon>Oceanospirillales</taxon>
        <taxon>Alcanivoracaceae</taxon>
        <taxon>Alloalcanivorax</taxon>
    </lineage>
</organism>
<dbReference type="Proteomes" id="UP001107961">
    <property type="component" value="Unassembled WGS sequence"/>
</dbReference>
<comment type="subcellular location">
    <subcellularLocation>
        <location evidence="1">Cytoplasm</location>
    </subcellularLocation>
</comment>
<evidence type="ECO:0000256" key="6">
    <source>
        <dbReference type="ARBA" id="ARBA00032446"/>
    </source>
</evidence>
<dbReference type="RefSeq" id="WP_022994519.1">
    <property type="nucleotide sequence ID" value="NZ_CBDDTQ010000005.1"/>
</dbReference>
<evidence type="ECO:0000256" key="3">
    <source>
        <dbReference type="ARBA" id="ARBA00019012"/>
    </source>
</evidence>
<sequence>MTRIVAIETATDACSVALWQDGAVLEKFEPGARRQTERVLPMVEELLAEAGIELSSVDALAFGQGPGSFTGVRVATSVVQGLAFSLDLPVVGVSTLASCALAAHDLQPRFQQVVAVFDARMGEVYFGAYRCGGDKVEALCDEGVFAPERIPVLDGGDWLLAGSGTVYQDALRDRLTWAGVDAEAMPRAATVARLAVAAVREGRTVPAEQAQPVYLRDRVVQIGSK</sequence>
<reference evidence="8" key="1">
    <citation type="submission" date="2022-01" db="EMBL/GenBank/DDBJ databases">
        <authorList>
            <person name="Karlyshev A.V."/>
            <person name="Jaspars M."/>
        </authorList>
    </citation>
    <scope>NUCLEOTIDE SEQUENCE</scope>
    <source>
        <strain evidence="8">AGSA3-2</strain>
    </source>
</reference>
<keyword evidence="9" id="KW-1185">Reference proteome</keyword>
<dbReference type="PANTHER" id="PTHR11735">
    <property type="entry name" value="TRNA N6-ADENOSINE THREONYLCARBAMOYLTRANSFERASE"/>
    <property type="match status" value="1"/>
</dbReference>
<dbReference type="FunFam" id="3.30.420.40:FF:000097">
    <property type="entry name" value="tRNA threonylcarbamoyladenosine biosynthesis protein TsaB"/>
    <property type="match status" value="1"/>
</dbReference>
<dbReference type="GeneID" id="94686584"/>
<dbReference type="EMBL" id="JAJVKT010000013">
    <property type="protein sequence ID" value="MCE7509351.1"/>
    <property type="molecule type" value="Genomic_DNA"/>
</dbReference>
<dbReference type="GO" id="GO:0002949">
    <property type="term" value="P:tRNA threonylcarbamoyladenosine modification"/>
    <property type="evidence" value="ECO:0007669"/>
    <property type="project" value="InterPro"/>
</dbReference>
<evidence type="ECO:0000256" key="2">
    <source>
        <dbReference type="ARBA" id="ARBA00010493"/>
    </source>
</evidence>
<dbReference type="GO" id="GO:0005829">
    <property type="term" value="C:cytosol"/>
    <property type="evidence" value="ECO:0007669"/>
    <property type="project" value="TreeGrafter"/>
</dbReference>
<gene>
    <name evidence="8" type="primary">tsaB</name>
    <name evidence="8" type="ORF">LZG35_11940</name>
</gene>
<dbReference type="Gene3D" id="3.30.420.40">
    <property type="match status" value="2"/>
</dbReference>
<dbReference type="InterPro" id="IPR022496">
    <property type="entry name" value="T6A_TsaB"/>
</dbReference>
<accession>A0A9Q3W523</accession>
<evidence type="ECO:0000313" key="9">
    <source>
        <dbReference type="Proteomes" id="UP001107961"/>
    </source>
</evidence>
<keyword evidence="8" id="KW-0012">Acyltransferase</keyword>
<dbReference type="Pfam" id="PF00814">
    <property type="entry name" value="TsaD"/>
    <property type="match status" value="1"/>
</dbReference>
<evidence type="ECO:0000256" key="5">
    <source>
        <dbReference type="ARBA" id="ARBA00022694"/>
    </source>
</evidence>
<name>A0A9Q3W523_9GAMM</name>
<dbReference type="AlphaFoldDB" id="A0A9Q3W523"/>
<evidence type="ECO:0000256" key="4">
    <source>
        <dbReference type="ARBA" id="ARBA00022490"/>
    </source>
</evidence>
<dbReference type="GO" id="GO:0016746">
    <property type="term" value="F:acyltransferase activity"/>
    <property type="evidence" value="ECO:0007669"/>
    <property type="project" value="UniProtKB-KW"/>
</dbReference>
<dbReference type="KEGG" id="axe:P40_09085"/>
<dbReference type="PANTHER" id="PTHR11735:SF11">
    <property type="entry name" value="TRNA THREONYLCARBAMOYLADENOSINE BIOSYNTHESIS PROTEIN TSAB"/>
    <property type="match status" value="1"/>
</dbReference>
<evidence type="ECO:0000259" key="7">
    <source>
        <dbReference type="Pfam" id="PF00814"/>
    </source>
</evidence>
<feature type="domain" description="Gcp-like" evidence="7">
    <location>
        <begin position="32"/>
        <end position="151"/>
    </location>
</feature>
<dbReference type="InterPro" id="IPR043129">
    <property type="entry name" value="ATPase_NBD"/>
</dbReference>
<comment type="similarity">
    <text evidence="2">Belongs to the KAE1 / TsaD family. TsaB subfamily.</text>
</comment>